<dbReference type="InterPro" id="IPR001356">
    <property type="entry name" value="HD"/>
</dbReference>
<feature type="domain" description="Homeobox" evidence="6">
    <location>
        <begin position="92"/>
        <end position="157"/>
    </location>
</feature>
<feature type="compositionally biased region" description="Polar residues" evidence="5">
    <location>
        <begin position="435"/>
        <end position="463"/>
    </location>
</feature>
<evidence type="ECO:0000256" key="5">
    <source>
        <dbReference type="SAM" id="MobiDB-lite"/>
    </source>
</evidence>
<dbReference type="PROSITE" id="PS50071">
    <property type="entry name" value="HOMEOBOX_2"/>
    <property type="match status" value="1"/>
</dbReference>
<dbReference type="GO" id="GO:0005634">
    <property type="term" value="C:nucleus"/>
    <property type="evidence" value="ECO:0007669"/>
    <property type="project" value="UniProtKB-SubCell"/>
</dbReference>
<dbReference type="OMA" id="TGISMKQ"/>
<name>A0A0P1B2J6_PLAHL</name>
<feature type="compositionally biased region" description="Polar residues" evidence="5">
    <location>
        <begin position="69"/>
        <end position="79"/>
    </location>
</feature>
<dbReference type="Pfam" id="PF05920">
    <property type="entry name" value="Homeobox_KN"/>
    <property type="match status" value="2"/>
</dbReference>
<dbReference type="InterPro" id="IPR008422">
    <property type="entry name" value="KN_HD"/>
</dbReference>
<feature type="region of interest" description="Disordered" evidence="5">
    <location>
        <begin position="429"/>
        <end position="488"/>
    </location>
</feature>
<keyword evidence="2 4" id="KW-0371">Homeobox</keyword>
<feature type="compositionally biased region" description="Polar residues" evidence="5">
    <location>
        <begin position="42"/>
        <end position="59"/>
    </location>
</feature>
<evidence type="ECO:0000313" key="7">
    <source>
        <dbReference type="EMBL" id="CEG48234.1"/>
    </source>
</evidence>
<dbReference type="InterPro" id="IPR050224">
    <property type="entry name" value="TALE_homeobox"/>
</dbReference>
<dbReference type="STRING" id="4781.A0A0P1B2J6"/>
<proteinExistence type="predicted"/>
<evidence type="ECO:0000313" key="8">
    <source>
        <dbReference type="Proteomes" id="UP000054928"/>
    </source>
</evidence>
<organism evidence="7 8">
    <name type="scientific">Plasmopara halstedii</name>
    <name type="common">Downy mildew of sunflower</name>
    <dbReference type="NCBI Taxonomy" id="4781"/>
    <lineage>
        <taxon>Eukaryota</taxon>
        <taxon>Sar</taxon>
        <taxon>Stramenopiles</taxon>
        <taxon>Oomycota</taxon>
        <taxon>Peronosporomycetes</taxon>
        <taxon>Peronosporales</taxon>
        <taxon>Peronosporaceae</taxon>
        <taxon>Plasmopara</taxon>
    </lineage>
</organism>
<dbReference type="GO" id="GO:0006355">
    <property type="term" value="P:regulation of DNA-templated transcription"/>
    <property type="evidence" value="ECO:0007669"/>
    <property type="project" value="InterPro"/>
</dbReference>
<keyword evidence="3 4" id="KW-0539">Nucleus</keyword>
<dbReference type="RefSeq" id="XP_024584603.1">
    <property type="nucleotide sequence ID" value="XM_024719289.1"/>
</dbReference>
<protein>
    <submittedName>
        <fullName evidence="7">Bel1 homeotic</fullName>
    </submittedName>
</protein>
<keyword evidence="8" id="KW-1185">Reference proteome</keyword>
<dbReference type="EMBL" id="CCYD01002887">
    <property type="protein sequence ID" value="CEG48234.1"/>
    <property type="molecule type" value="Genomic_DNA"/>
</dbReference>
<evidence type="ECO:0000256" key="4">
    <source>
        <dbReference type="PROSITE-ProRule" id="PRU00108"/>
    </source>
</evidence>
<reference evidence="8" key="1">
    <citation type="submission" date="2014-09" db="EMBL/GenBank/DDBJ databases">
        <authorList>
            <person name="Sharma Rahul"/>
            <person name="Thines Marco"/>
        </authorList>
    </citation>
    <scope>NUCLEOTIDE SEQUENCE [LARGE SCALE GENOMIC DNA]</scope>
</reference>
<feature type="region of interest" description="Disordered" evidence="5">
    <location>
        <begin position="25"/>
        <end position="104"/>
    </location>
</feature>
<evidence type="ECO:0000259" key="6">
    <source>
        <dbReference type="PROSITE" id="PS50071"/>
    </source>
</evidence>
<evidence type="ECO:0000256" key="2">
    <source>
        <dbReference type="ARBA" id="ARBA00023155"/>
    </source>
</evidence>
<dbReference type="Gene3D" id="1.10.10.60">
    <property type="entry name" value="Homeodomain-like"/>
    <property type="match status" value="2"/>
</dbReference>
<dbReference type="Proteomes" id="UP000054928">
    <property type="component" value="Unassembled WGS sequence"/>
</dbReference>
<accession>A0A0P1B2J6</accession>
<dbReference type="SMART" id="SM00389">
    <property type="entry name" value="HOX"/>
    <property type="match status" value="1"/>
</dbReference>
<dbReference type="SUPFAM" id="SSF46689">
    <property type="entry name" value="Homeodomain-like"/>
    <property type="match status" value="2"/>
</dbReference>
<comment type="subcellular location">
    <subcellularLocation>
        <location evidence="4">Nucleus</location>
    </subcellularLocation>
</comment>
<dbReference type="CDD" id="cd00086">
    <property type="entry name" value="homeodomain"/>
    <property type="match status" value="2"/>
</dbReference>
<dbReference type="InterPro" id="IPR009057">
    <property type="entry name" value="Homeodomain-like_sf"/>
</dbReference>
<dbReference type="AlphaFoldDB" id="A0A0P1B2J6"/>
<feature type="compositionally biased region" description="Low complexity" evidence="5">
    <location>
        <begin position="25"/>
        <end position="41"/>
    </location>
</feature>
<keyword evidence="1 4" id="KW-0238">DNA-binding</keyword>
<sequence length="576" mass="62818">MMTAQQSADPVQPFIYAHSTRTDALTSPLLPSSPSSTADSTIETTVSGGTAVISSTSPPAATKKRKQAPSPTEDNSGNESIIARVRTKDQQQPSKKSRRELPPHTVAILKGWMLSREHVKHPYPTDEDKQMLLKKTGISMKQLTNWFTNARKRIWKPMMRREHSRQLQSAINFDHTVMREFPGAGRCQQYADSSYAPRATVRHSFDAGSLGALPHPVATAPDRFTRTQTFSVNAPIYPTRVGRSMSEAPARAEMGNYLEPEQFRGRGHNGYLPPNSLSPHGHKILQKWVSSNAQRKYPFPNETERLQLSRETGLDVLQVDKWITSIREQMGTTIVRVPSSIPLSGNTVFTSPSTYGKCRSIPSSGNPMFPPRPTVPATSRPSIISAGGPQFPPLSARQLANETRFETISSASPYPNNEMRIRSMTISAGSYLHPPSTSEFASSDSRPEQQSAGGALPSISSRSLMGRPPPIGASNGPTMGYPRDGRSRTLDMGQFAEARRRKMTFQDILASTGGSTSSTEQAATTTGALLSTSSYVTASSNDVENLYPNSTSATTYETSISGEIQPKHSSICSLAE</sequence>
<evidence type="ECO:0000256" key="1">
    <source>
        <dbReference type="ARBA" id="ARBA00023125"/>
    </source>
</evidence>
<dbReference type="GO" id="GO:0003677">
    <property type="term" value="F:DNA binding"/>
    <property type="evidence" value="ECO:0007669"/>
    <property type="project" value="UniProtKB-UniRule"/>
</dbReference>
<dbReference type="PANTHER" id="PTHR11850">
    <property type="entry name" value="HOMEOBOX PROTEIN TRANSCRIPTION FACTORS"/>
    <property type="match status" value="1"/>
</dbReference>
<dbReference type="OrthoDB" id="10056939at2759"/>
<dbReference type="GeneID" id="36400758"/>
<evidence type="ECO:0000256" key="3">
    <source>
        <dbReference type="ARBA" id="ARBA00023242"/>
    </source>
</evidence>
<feature type="DNA-binding region" description="Homeobox" evidence="4">
    <location>
        <begin position="94"/>
        <end position="158"/>
    </location>
</feature>